<dbReference type="GeneID" id="6006833"/>
<evidence type="ECO:0008006" key="3">
    <source>
        <dbReference type="Google" id="ProtNLM"/>
    </source>
</evidence>
<dbReference type="InParanoid" id="A8N6C2"/>
<dbReference type="HOGENOM" id="CLU_1142687_0_0_1"/>
<proteinExistence type="predicted"/>
<dbReference type="VEuPathDB" id="FungiDB:CC1G_02027"/>
<name>A8N6C2_COPC7</name>
<dbReference type="eggNOG" id="ENOG502RC1M">
    <property type="taxonomic scope" value="Eukaryota"/>
</dbReference>
<dbReference type="EMBL" id="AACS02000003">
    <property type="protein sequence ID" value="EAU91538.2"/>
    <property type="molecule type" value="Genomic_DNA"/>
</dbReference>
<keyword evidence="2" id="KW-1185">Reference proteome</keyword>
<dbReference type="Proteomes" id="UP000001861">
    <property type="component" value="Unassembled WGS sequence"/>
</dbReference>
<evidence type="ECO:0000313" key="2">
    <source>
        <dbReference type="Proteomes" id="UP000001861"/>
    </source>
</evidence>
<protein>
    <recommendedName>
        <fullName evidence="3">Hemerythrin-like domain-containing protein</fullName>
    </recommendedName>
</protein>
<dbReference type="OrthoDB" id="58416at2759"/>
<dbReference type="KEGG" id="cci:CC1G_02027"/>
<accession>A8N6C2</accession>
<gene>
    <name evidence="1" type="ORF">CC1G_02027</name>
</gene>
<organism evidence="1 2">
    <name type="scientific">Coprinopsis cinerea (strain Okayama-7 / 130 / ATCC MYA-4618 / FGSC 9003)</name>
    <name type="common">Inky cap fungus</name>
    <name type="synonym">Hormographiella aspergillata</name>
    <dbReference type="NCBI Taxonomy" id="240176"/>
    <lineage>
        <taxon>Eukaryota</taxon>
        <taxon>Fungi</taxon>
        <taxon>Dikarya</taxon>
        <taxon>Basidiomycota</taxon>
        <taxon>Agaricomycotina</taxon>
        <taxon>Agaricomycetes</taxon>
        <taxon>Agaricomycetidae</taxon>
        <taxon>Agaricales</taxon>
        <taxon>Agaricineae</taxon>
        <taxon>Psathyrellaceae</taxon>
        <taxon>Coprinopsis</taxon>
    </lineage>
</organism>
<dbReference type="AlphaFoldDB" id="A8N6C2"/>
<comment type="caution">
    <text evidence="1">The sequence shown here is derived from an EMBL/GenBank/DDBJ whole genome shotgun (WGS) entry which is preliminary data.</text>
</comment>
<evidence type="ECO:0000313" key="1">
    <source>
        <dbReference type="EMBL" id="EAU91538.2"/>
    </source>
</evidence>
<reference evidence="1 2" key="1">
    <citation type="journal article" date="2010" name="Proc. Natl. Acad. Sci. U.S.A.">
        <title>Insights into evolution of multicellular fungi from the assembled chromosomes of the mushroom Coprinopsis cinerea (Coprinus cinereus).</title>
        <authorList>
            <person name="Stajich J.E."/>
            <person name="Wilke S.K."/>
            <person name="Ahren D."/>
            <person name="Au C.H."/>
            <person name="Birren B.W."/>
            <person name="Borodovsky M."/>
            <person name="Burns C."/>
            <person name="Canback B."/>
            <person name="Casselton L.A."/>
            <person name="Cheng C.K."/>
            <person name="Deng J."/>
            <person name="Dietrich F.S."/>
            <person name="Fargo D.C."/>
            <person name="Farman M.L."/>
            <person name="Gathman A.C."/>
            <person name="Goldberg J."/>
            <person name="Guigo R."/>
            <person name="Hoegger P.J."/>
            <person name="Hooker J.B."/>
            <person name="Huggins A."/>
            <person name="James T.Y."/>
            <person name="Kamada T."/>
            <person name="Kilaru S."/>
            <person name="Kodira C."/>
            <person name="Kues U."/>
            <person name="Kupfer D."/>
            <person name="Kwan H.S."/>
            <person name="Lomsadze A."/>
            <person name="Li W."/>
            <person name="Lilly W.W."/>
            <person name="Ma L.J."/>
            <person name="Mackey A.J."/>
            <person name="Manning G."/>
            <person name="Martin F."/>
            <person name="Muraguchi H."/>
            <person name="Natvig D.O."/>
            <person name="Palmerini H."/>
            <person name="Ramesh M.A."/>
            <person name="Rehmeyer C.J."/>
            <person name="Roe B.A."/>
            <person name="Shenoy N."/>
            <person name="Stanke M."/>
            <person name="Ter-Hovhannisyan V."/>
            <person name="Tunlid A."/>
            <person name="Velagapudi R."/>
            <person name="Vision T.J."/>
            <person name="Zeng Q."/>
            <person name="Zolan M.E."/>
            <person name="Pukkila P.J."/>
        </authorList>
    </citation>
    <scope>NUCLEOTIDE SEQUENCE [LARGE SCALE GENOMIC DNA]</scope>
    <source>
        <strain evidence="2">Okayama-7 / 130 / ATCC MYA-4618 / FGSC 9003</strain>
    </source>
</reference>
<sequence>MFPLPLLPVTDQDLSALDAREALRYQNSFMKNALIRGLNTIYTLATTIQDSTHPSIAHFLSYVQIVCEMLRLHVEGDEAFFTKRGANNTSLDELLGSAWSKNSERKKLLEMIKAWTGEVDGWVSAPASYKAPLLRKRLEEMEVPLMKGSFELVHCITPDIVSKKFDKEEMHDMVFENIEWLLSNSDTAVLIPYCIAHHDITTSKYWPVMAPEGLAAVPAMVQGNESKWMFAPFDPIRRTARL</sequence>
<dbReference type="RefSeq" id="XP_001830391.2">
    <property type="nucleotide sequence ID" value="XM_001830339.2"/>
</dbReference>
<dbReference type="OMA" id="MEWFASH"/>